<evidence type="ECO:0000313" key="5">
    <source>
        <dbReference type="Proteomes" id="UP000001062"/>
    </source>
</evidence>
<name>F2K1S2_MARM1</name>
<dbReference type="GO" id="GO:0009253">
    <property type="term" value="P:peptidoglycan catabolic process"/>
    <property type="evidence" value="ECO:0007669"/>
    <property type="project" value="InterPro"/>
</dbReference>
<dbReference type="Pfam" id="PF00959">
    <property type="entry name" value="Phage_lysozyme"/>
    <property type="match status" value="1"/>
</dbReference>
<dbReference type="PATRIC" id="fig|717774.3.peg.4357"/>
<keyword evidence="5" id="KW-1185">Reference proteome</keyword>
<dbReference type="Gene3D" id="1.10.530.40">
    <property type="match status" value="1"/>
</dbReference>
<sequence length="142" mass="15904">MEEQDVIQRATELVAENEGLALKPYLCPAGKLTIGYGRNIEDNGISAKEAAILLSADIESTLKQLGHLTFFKSLNVARKVVMVDMCFNLGYPRFALFKKMIAALDRQNYELAALEMMDSRWAQQVGQRAERLSKIMKTGQFG</sequence>
<evidence type="ECO:0000256" key="3">
    <source>
        <dbReference type="RuleBase" id="RU003788"/>
    </source>
</evidence>
<keyword evidence="3" id="KW-0326">Glycosidase</keyword>
<keyword evidence="1 3" id="KW-0929">Antimicrobial</keyword>
<dbReference type="STRING" id="717774.Marme_4207"/>
<comment type="catalytic activity">
    <reaction evidence="3">
        <text>Hydrolysis of (1-&gt;4)-beta-linkages between N-acetylmuramic acid and N-acetyl-D-glucosamine residues in a peptidoglycan and between N-acetyl-D-glucosamine residues in chitodextrins.</text>
        <dbReference type="EC" id="3.2.1.17"/>
    </reaction>
</comment>
<comment type="similarity">
    <text evidence="3">Belongs to the glycosyl hydrolase 24 family.</text>
</comment>
<accession>F2K1S2</accession>
<proteinExistence type="inferred from homology"/>
<dbReference type="Proteomes" id="UP000001062">
    <property type="component" value="Chromosome"/>
</dbReference>
<dbReference type="EMBL" id="CP002583">
    <property type="protein sequence ID" value="ADZ93406.1"/>
    <property type="molecule type" value="Genomic_DNA"/>
</dbReference>
<dbReference type="GO" id="GO:0003796">
    <property type="term" value="F:lysozyme activity"/>
    <property type="evidence" value="ECO:0007669"/>
    <property type="project" value="UniProtKB-EC"/>
</dbReference>
<dbReference type="PANTHER" id="PTHR37406">
    <property type="entry name" value="T4-TYPE LYSOZYME 1-RELATED"/>
    <property type="match status" value="1"/>
</dbReference>
<organism evidence="4 5">
    <name type="scientific">Marinomonas mediterranea (strain ATCC 700492 / JCM 21426 / NBRC 103028 / MMB-1)</name>
    <dbReference type="NCBI Taxonomy" id="717774"/>
    <lineage>
        <taxon>Bacteria</taxon>
        <taxon>Pseudomonadati</taxon>
        <taxon>Pseudomonadota</taxon>
        <taxon>Gammaproteobacteria</taxon>
        <taxon>Oceanospirillales</taxon>
        <taxon>Oceanospirillaceae</taxon>
        <taxon>Marinomonas</taxon>
    </lineage>
</organism>
<dbReference type="eggNOG" id="COG3772">
    <property type="taxonomic scope" value="Bacteria"/>
</dbReference>
<dbReference type="InterPro" id="IPR002196">
    <property type="entry name" value="Glyco_hydro_24"/>
</dbReference>
<evidence type="ECO:0000256" key="1">
    <source>
        <dbReference type="ARBA" id="ARBA00022529"/>
    </source>
</evidence>
<dbReference type="EC" id="3.2.1.17" evidence="3"/>
<dbReference type="GO" id="GO:0031640">
    <property type="term" value="P:killing of cells of another organism"/>
    <property type="evidence" value="ECO:0007669"/>
    <property type="project" value="UniProtKB-KW"/>
</dbReference>
<gene>
    <name evidence="4" type="ordered locus">Marme_4207</name>
</gene>
<dbReference type="AlphaFoldDB" id="F2K1S2"/>
<protein>
    <recommendedName>
        <fullName evidence="3">Lysozyme</fullName>
        <ecNumber evidence="3">3.2.1.17</ecNumber>
    </recommendedName>
</protein>
<reference evidence="4 5" key="1">
    <citation type="journal article" date="2012" name="Stand. Genomic Sci.">
        <title>Complete genome sequence of the melanogenic marine bacterium Marinomonas mediterranea type strain (MMB-1(T)).</title>
        <authorList>
            <person name="Lucas-Elio P."/>
            <person name="Goodwin L."/>
            <person name="Woyke T."/>
            <person name="Pitluck S."/>
            <person name="Nolan M."/>
            <person name="Kyrpides N.C."/>
            <person name="Detter J.C."/>
            <person name="Copeland A."/>
            <person name="Teshima H."/>
            <person name="Bruce D."/>
            <person name="Detter C."/>
            <person name="Tapia R."/>
            <person name="Han S."/>
            <person name="Land M.L."/>
            <person name="Ivanova N."/>
            <person name="Mikhailova N."/>
            <person name="Johnston A.W."/>
            <person name="Sanchez-Amat A."/>
        </authorList>
    </citation>
    <scope>NUCLEOTIDE SEQUENCE [LARGE SCALE GENOMIC DNA]</scope>
    <source>
        <strain evidence="5">ATCC 700492 / JCM 21426 / NBRC 103028 / MMB-1</strain>
    </source>
</reference>
<dbReference type="InterPro" id="IPR023347">
    <property type="entry name" value="Lysozyme_dom_sf"/>
</dbReference>
<dbReference type="InterPro" id="IPR052619">
    <property type="entry name" value="Phage_lysozyme-like"/>
</dbReference>
<dbReference type="InterPro" id="IPR023346">
    <property type="entry name" value="Lysozyme-like_dom_sf"/>
</dbReference>
<dbReference type="GO" id="GO:0016998">
    <property type="term" value="P:cell wall macromolecule catabolic process"/>
    <property type="evidence" value="ECO:0007669"/>
    <property type="project" value="InterPro"/>
</dbReference>
<dbReference type="PANTHER" id="PTHR37406:SF1">
    <property type="entry name" value="T4-TYPE LYSOZYME 1-RELATED"/>
    <property type="match status" value="1"/>
</dbReference>
<evidence type="ECO:0000256" key="2">
    <source>
        <dbReference type="ARBA" id="ARBA00022638"/>
    </source>
</evidence>
<dbReference type="RefSeq" id="WP_013663308.1">
    <property type="nucleotide sequence ID" value="NC_015276.1"/>
</dbReference>
<dbReference type="KEGG" id="mme:Marme_4207"/>
<dbReference type="GO" id="GO:0042742">
    <property type="term" value="P:defense response to bacterium"/>
    <property type="evidence" value="ECO:0007669"/>
    <property type="project" value="UniProtKB-KW"/>
</dbReference>
<dbReference type="SUPFAM" id="SSF53955">
    <property type="entry name" value="Lysozyme-like"/>
    <property type="match status" value="1"/>
</dbReference>
<keyword evidence="2 3" id="KW-0081">Bacteriolytic enzyme</keyword>
<dbReference type="HOGENOM" id="CLU_115295_0_0_6"/>
<evidence type="ECO:0000313" key="4">
    <source>
        <dbReference type="EMBL" id="ADZ93406.1"/>
    </source>
</evidence>
<keyword evidence="3 4" id="KW-0378">Hydrolase</keyword>